<dbReference type="Proteomes" id="UP001255601">
    <property type="component" value="Unassembled WGS sequence"/>
</dbReference>
<dbReference type="EC" id="3.1.1.83" evidence="4"/>
<keyword evidence="2 4" id="KW-0378">Hydrolase</keyword>
<dbReference type="InterPro" id="IPR013094">
    <property type="entry name" value="AB_hydrolase_3"/>
</dbReference>
<dbReference type="PANTHER" id="PTHR48081">
    <property type="entry name" value="AB HYDROLASE SUPERFAMILY PROTEIN C4A8.06C"/>
    <property type="match status" value="1"/>
</dbReference>
<protein>
    <submittedName>
        <fullName evidence="4">Monoterpene epsilon-lactone hydrolase</fullName>
        <ecNumber evidence="4">3.1.1.83</ecNumber>
    </submittedName>
</protein>
<dbReference type="InterPro" id="IPR050300">
    <property type="entry name" value="GDXG_lipolytic_enzyme"/>
</dbReference>
<evidence type="ECO:0000256" key="2">
    <source>
        <dbReference type="ARBA" id="ARBA00022801"/>
    </source>
</evidence>
<proteinExistence type="inferred from homology"/>
<dbReference type="RefSeq" id="WP_309770659.1">
    <property type="nucleotide sequence ID" value="NZ_JAVIZC010000002.1"/>
</dbReference>
<evidence type="ECO:0000256" key="1">
    <source>
        <dbReference type="ARBA" id="ARBA00010515"/>
    </source>
</evidence>
<dbReference type="InterPro" id="IPR029058">
    <property type="entry name" value="AB_hydrolase_fold"/>
</dbReference>
<dbReference type="AlphaFoldDB" id="A0AAJ2ER51"/>
<dbReference type="EMBL" id="JAVIZC010000002">
    <property type="protein sequence ID" value="MDR6101741.1"/>
    <property type="molecule type" value="Genomic_DNA"/>
</dbReference>
<evidence type="ECO:0000313" key="5">
    <source>
        <dbReference type="Proteomes" id="UP001255601"/>
    </source>
</evidence>
<accession>A0AAJ2ER51</accession>
<dbReference type="Gene3D" id="3.40.50.1820">
    <property type="entry name" value="alpha/beta hydrolase"/>
    <property type="match status" value="1"/>
</dbReference>
<gene>
    <name evidence="4" type="ORF">QE369_001938</name>
</gene>
<comment type="caution">
    <text evidence="4">The sequence shown here is derived from an EMBL/GenBank/DDBJ whole genome shotgun (WGS) entry which is preliminary data.</text>
</comment>
<dbReference type="PROSITE" id="PS01173">
    <property type="entry name" value="LIPASE_GDXG_HIS"/>
    <property type="match status" value="1"/>
</dbReference>
<dbReference type="Pfam" id="PF07859">
    <property type="entry name" value="Abhydrolase_3"/>
    <property type="match status" value="1"/>
</dbReference>
<dbReference type="GO" id="GO:0004806">
    <property type="term" value="F:triacylglycerol lipase activity"/>
    <property type="evidence" value="ECO:0007669"/>
    <property type="project" value="TreeGrafter"/>
</dbReference>
<dbReference type="PANTHER" id="PTHR48081:SF30">
    <property type="entry name" value="ACETYL-HYDROLASE LIPR-RELATED"/>
    <property type="match status" value="1"/>
</dbReference>
<dbReference type="SUPFAM" id="SSF53474">
    <property type="entry name" value="alpha/beta-Hydrolases"/>
    <property type="match status" value="1"/>
</dbReference>
<name>A0AAJ2ER51_9HYPH</name>
<feature type="domain" description="Alpha/beta hydrolase fold-3" evidence="3">
    <location>
        <begin position="88"/>
        <end position="287"/>
    </location>
</feature>
<organism evidence="4 5">
    <name type="scientific">Agrobacterium larrymoorei</name>
    <dbReference type="NCBI Taxonomy" id="160699"/>
    <lineage>
        <taxon>Bacteria</taxon>
        <taxon>Pseudomonadati</taxon>
        <taxon>Pseudomonadota</taxon>
        <taxon>Alphaproteobacteria</taxon>
        <taxon>Hyphomicrobiales</taxon>
        <taxon>Rhizobiaceae</taxon>
        <taxon>Rhizobium/Agrobacterium group</taxon>
        <taxon>Agrobacterium</taxon>
    </lineage>
</organism>
<dbReference type="InterPro" id="IPR002168">
    <property type="entry name" value="Lipase_GDXG_HIS_AS"/>
</dbReference>
<evidence type="ECO:0000313" key="4">
    <source>
        <dbReference type="EMBL" id="MDR6101741.1"/>
    </source>
</evidence>
<comment type="similarity">
    <text evidence="1">Belongs to the 'GDXG' lipolytic enzyme family.</text>
</comment>
<reference evidence="4" key="1">
    <citation type="submission" date="2023-08" db="EMBL/GenBank/DDBJ databases">
        <title>Functional and genomic diversity of the sorghum phyllosphere microbiome.</title>
        <authorList>
            <person name="Shade A."/>
        </authorList>
    </citation>
    <scope>NUCLEOTIDE SEQUENCE</scope>
    <source>
        <strain evidence="4">SORGH_AS_0974</strain>
    </source>
</reference>
<evidence type="ECO:0000259" key="3">
    <source>
        <dbReference type="Pfam" id="PF07859"/>
    </source>
</evidence>
<sequence>MAPAIPHLSAAFESVEIPLDPSDHLPVARLLECFRGFNNTACKDERAEFDHFVSQTPMAVDVDFEEVDHESLSGWWCRPKDLRPGAALLYLHGGGYIRGSATAYRSFASQIAARCRIATFVLEYPLAPEATAPAPLLMVGEALRWLRSNGNVATALVGDSAGGGLALAALSTLDVLALQSIVACVAFSPWTDLTLSGASVDNPDISDPLLSRKALARYAATYIGEVSPHDPRVSPLFGTASMETPLLIQVGSNEILLDDAREFARHAAARGAPVKLEIWKELYHVFQLDLADLSSGRLALDRTAETLMAAFDRVQVLERKRSSSVGRVL</sequence>